<dbReference type="InterPro" id="IPR016181">
    <property type="entry name" value="Acyl_CoA_acyltransferase"/>
</dbReference>
<sequence>MVSIETLDNISKDDLESILKVWESSVRATHTFLKEEDIISLIPQVKEGVNYVSKFLCVRDEKGIIKAFMGVENDKIEMLFIDGNKRGKGIGKKLISYAVEVLNIKYVDVNEQNMQAVGFYKHMGFDAFKRSELDDGGNPFPILHMKLL</sequence>
<comment type="caution">
    <text evidence="4">The sequence shown here is derived from an EMBL/GenBank/DDBJ whole genome shotgun (WGS) entry which is preliminary data.</text>
</comment>
<dbReference type="CDD" id="cd04301">
    <property type="entry name" value="NAT_SF"/>
    <property type="match status" value="1"/>
</dbReference>
<evidence type="ECO:0000313" key="5">
    <source>
        <dbReference type="Proteomes" id="UP001501510"/>
    </source>
</evidence>
<keyword evidence="2" id="KW-0012">Acyltransferase</keyword>
<dbReference type="PROSITE" id="PS51186">
    <property type="entry name" value="GNAT"/>
    <property type="match status" value="1"/>
</dbReference>
<evidence type="ECO:0000256" key="1">
    <source>
        <dbReference type="ARBA" id="ARBA00022679"/>
    </source>
</evidence>
<dbReference type="PANTHER" id="PTHR43800:SF1">
    <property type="entry name" value="PEPTIDYL-LYSINE N-ACETYLTRANSFERASE YJAB"/>
    <property type="match status" value="1"/>
</dbReference>
<keyword evidence="1" id="KW-0808">Transferase</keyword>
<dbReference type="Proteomes" id="UP001501510">
    <property type="component" value="Unassembled WGS sequence"/>
</dbReference>
<proteinExistence type="predicted"/>
<dbReference type="SUPFAM" id="SSF55729">
    <property type="entry name" value="Acyl-CoA N-acyltransferases (Nat)"/>
    <property type="match status" value="1"/>
</dbReference>
<dbReference type="Gene3D" id="3.40.630.30">
    <property type="match status" value="1"/>
</dbReference>
<organism evidence="4 5">
    <name type="scientific">Clostridium oceanicum</name>
    <dbReference type="NCBI Taxonomy" id="1543"/>
    <lineage>
        <taxon>Bacteria</taxon>
        <taxon>Bacillati</taxon>
        <taxon>Bacillota</taxon>
        <taxon>Clostridia</taxon>
        <taxon>Eubacteriales</taxon>
        <taxon>Clostridiaceae</taxon>
        <taxon>Clostridium</taxon>
    </lineage>
</organism>
<accession>A0ABN1JBM0</accession>
<name>A0ABN1JBM0_9CLOT</name>
<dbReference type="EMBL" id="BAAACG010000006">
    <property type="protein sequence ID" value="GAA0735139.1"/>
    <property type="molecule type" value="Genomic_DNA"/>
</dbReference>
<dbReference type="RefSeq" id="WP_343759189.1">
    <property type="nucleotide sequence ID" value="NZ_BAAACG010000006.1"/>
</dbReference>
<dbReference type="PANTHER" id="PTHR43800">
    <property type="entry name" value="PEPTIDYL-LYSINE N-ACETYLTRANSFERASE YJAB"/>
    <property type="match status" value="1"/>
</dbReference>
<evidence type="ECO:0000259" key="3">
    <source>
        <dbReference type="PROSITE" id="PS51186"/>
    </source>
</evidence>
<reference evidence="4 5" key="1">
    <citation type="journal article" date="2019" name="Int. J. Syst. Evol. Microbiol.">
        <title>The Global Catalogue of Microorganisms (GCM) 10K type strain sequencing project: providing services to taxonomists for standard genome sequencing and annotation.</title>
        <authorList>
            <consortium name="The Broad Institute Genomics Platform"/>
            <consortium name="The Broad Institute Genome Sequencing Center for Infectious Disease"/>
            <person name="Wu L."/>
            <person name="Ma J."/>
        </authorList>
    </citation>
    <scope>NUCLEOTIDE SEQUENCE [LARGE SCALE GENOMIC DNA]</scope>
    <source>
        <strain evidence="4 5">JCM 1407</strain>
    </source>
</reference>
<dbReference type="Pfam" id="PF13673">
    <property type="entry name" value="Acetyltransf_10"/>
    <property type="match status" value="1"/>
</dbReference>
<protein>
    <submittedName>
        <fullName evidence="4">GNAT family N-acetyltransferase</fullName>
    </submittedName>
</protein>
<feature type="domain" description="N-acetyltransferase" evidence="3">
    <location>
        <begin position="5"/>
        <end position="148"/>
    </location>
</feature>
<gene>
    <name evidence="4" type="ORF">GCM10008906_08380</name>
</gene>
<dbReference type="InterPro" id="IPR000182">
    <property type="entry name" value="GNAT_dom"/>
</dbReference>
<evidence type="ECO:0000313" key="4">
    <source>
        <dbReference type="EMBL" id="GAA0735139.1"/>
    </source>
</evidence>
<keyword evidence="5" id="KW-1185">Reference proteome</keyword>
<evidence type="ECO:0000256" key="2">
    <source>
        <dbReference type="ARBA" id="ARBA00023315"/>
    </source>
</evidence>